<evidence type="ECO:0000256" key="1">
    <source>
        <dbReference type="ARBA" id="ARBA00009500"/>
    </source>
</evidence>
<comment type="similarity">
    <text evidence="1">Belongs to the serpin family.</text>
</comment>
<dbReference type="InterPro" id="IPR000215">
    <property type="entry name" value="Serpin_fam"/>
</dbReference>
<organism evidence="3 4">
    <name type="scientific">Stephania cephalantha</name>
    <dbReference type="NCBI Taxonomy" id="152367"/>
    <lineage>
        <taxon>Eukaryota</taxon>
        <taxon>Viridiplantae</taxon>
        <taxon>Streptophyta</taxon>
        <taxon>Embryophyta</taxon>
        <taxon>Tracheophyta</taxon>
        <taxon>Spermatophyta</taxon>
        <taxon>Magnoliopsida</taxon>
        <taxon>Ranunculales</taxon>
        <taxon>Menispermaceae</taxon>
        <taxon>Menispermoideae</taxon>
        <taxon>Cissampelideae</taxon>
        <taxon>Stephania</taxon>
    </lineage>
</organism>
<proteinExistence type="inferred from homology"/>
<dbReference type="GO" id="GO:0005615">
    <property type="term" value="C:extracellular space"/>
    <property type="evidence" value="ECO:0007669"/>
    <property type="project" value="InterPro"/>
</dbReference>
<dbReference type="InterPro" id="IPR036186">
    <property type="entry name" value="Serpin_sf"/>
</dbReference>
<dbReference type="SUPFAM" id="SSF56574">
    <property type="entry name" value="Serpins"/>
    <property type="match status" value="1"/>
</dbReference>
<dbReference type="InterPro" id="IPR042178">
    <property type="entry name" value="Serpin_sf_1"/>
</dbReference>
<reference evidence="3 4" key="1">
    <citation type="submission" date="2024-01" db="EMBL/GenBank/DDBJ databases">
        <title>Genome assemblies of Stephania.</title>
        <authorList>
            <person name="Yang L."/>
        </authorList>
    </citation>
    <scope>NUCLEOTIDE SEQUENCE [LARGE SCALE GENOMIC DNA]</scope>
    <source>
        <strain evidence="3">JXDWG</strain>
        <tissue evidence="3">Leaf</tissue>
    </source>
</reference>
<evidence type="ECO:0000259" key="2">
    <source>
        <dbReference type="Pfam" id="PF00079"/>
    </source>
</evidence>
<dbReference type="EMBL" id="JBBNAG010000001">
    <property type="protein sequence ID" value="KAK9166023.1"/>
    <property type="molecule type" value="Genomic_DNA"/>
</dbReference>
<sequence>MKAVEVTKKVNSWAKKKTGGLIAEVLPPGSVDSLTRLILANALYFKGSWDEKFDASRTKKHDFHLLDGSSLQLIVIRAYAQNAQHSHAFSAFFEMQNNGVVR</sequence>
<comment type="caution">
    <text evidence="3">The sequence shown here is derived from an EMBL/GenBank/DDBJ whole genome shotgun (WGS) entry which is preliminary data.</text>
</comment>
<feature type="domain" description="Serpin" evidence="2">
    <location>
        <begin position="5"/>
        <end position="76"/>
    </location>
</feature>
<dbReference type="PANTHER" id="PTHR11461:SF211">
    <property type="entry name" value="GH10112P-RELATED"/>
    <property type="match status" value="1"/>
</dbReference>
<protein>
    <recommendedName>
        <fullName evidence="2">Serpin domain-containing protein</fullName>
    </recommendedName>
</protein>
<gene>
    <name evidence="3" type="ORF">Scep_001214</name>
</gene>
<dbReference type="InterPro" id="IPR042185">
    <property type="entry name" value="Serpin_sf_2"/>
</dbReference>
<dbReference type="Pfam" id="PF00079">
    <property type="entry name" value="Serpin"/>
    <property type="match status" value="1"/>
</dbReference>
<accession>A0AAP0L8X3</accession>
<dbReference type="GO" id="GO:0004867">
    <property type="term" value="F:serine-type endopeptidase inhibitor activity"/>
    <property type="evidence" value="ECO:0007669"/>
    <property type="project" value="InterPro"/>
</dbReference>
<dbReference type="PANTHER" id="PTHR11461">
    <property type="entry name" value="SERINE PROTEASE INHIBITOR, SERPIN"/>
    <property type="match status" value="1"/>
</dbReference>
<dbReference type="Proteomes" id="UP001419268">
    <property type="component" value="Unassembled WGS sequence"/>
</dbReference>
<dbReference type="InterPro" id="IPR023796">
    <property type="entry name" value="Serpin_dom"/>
</dbReference>
<evidence type="ECO:0000313" key="4">
    <source>
        <dbReference type="Proteomes" id="UP001419268"/>
    </source>
</evidence>
<dbReference type="AlphaFoldDB" id="A0AAP0L8X3"/>
<evidence type="ECO:0000313" key="3">
    <source>
        <dbReference type="EMBL" id="KAK9166023.1"/>
    </source>
</evidence>
<keyword evidence="4" id="KW-1185">Reference proteome</keyword>
<name>A0AAP0L8X3_9MAGN</name>
<dbReference type="Gene3D" id="2.30.39.10">
    <property type="entry name" value="Alpha-1-antitrypsin, domain 1"/>
    <property type="match status" value="1"/>
</dbReference>
<dbReference type="Gene3D" id="3.30.497.10">
    <property type="entry name" value="Antithrombin, subunit I, domain 2"/>
    <property type="match status" value="1"/>
</dbReference>